<dbReference type="Pfam" id="PF00264">
    <property type="entry name" value="Tyrosinase"/>
    <property type="match status" value="1"/>
</dbReference>
<feature type="signal peptide" evidence="3">
    <location>
        <begin position="1"/>
        <end position="20"/>
    </location>
</feature>
<dbReference type="Proteomes" id="UP001149163">
    <property type="component" value="Unassembled WGS sequence"/>
</dbReference>
<dbReference type="GO" id="GO:0046872">
    <property type="term" value="F:metal ion binding"/>
    <property type="evidence" value="ECO:0007669"/>
    <property type="project" value="UniProtKB-KW"/>
</dbReference>
<feature type="domain" description="Tyrosinase copper-binding" evidence="4">
    <location>
        <begin position="264"/>
        <end position="275"/>
    </location>
</feature>
<evidence type="ECO:0000256" key="1">
    <source>
        <dbReference type="ARBA" id="ARBA00022723"/>
    </source>
</evidence>
<evidence type="ECO:0000256" key="2">
    <source>
        <dbReference type="ARBA" id="ARBA00023008"/>
    </source>
</evidence>
<dbReference type="EMBL" id="JAPQKN010000004">
    <property type="protein sequence ID" value="KAJ5160782.1"/>
    <property type="molecule type" value="Genomic_DNA"/>
</dbReference>
<evidence type="ECO:0000313" key="6">
    <source>
        <dbReference type="Proteomes" id="UP001149163"/>
    </source>
</evidence>
<dbReference type="PANTHER" id="PTHR11474:SF126">
    <property type="entry name" value="TYROSINASE-LIKE PROTEIN TYR-1-RELATED"/>
    <property type="match status" value="1"/>
</dbReference>
<reference evidence="5" key="1">
    <citation type="submission" date="2022-11" db="EMBL/GenBank/DDBJ databases">
        <authorList>
            <person name="Petersen C."/>
        </authorList>
    </citation>
    <scope>NUCLEOTIDE SEQUENCE</scope>
    <source>
        <strain evidence="5">IBT 26290</strain>
    </source>
</reference>
<dbReference type="GO" id="GO:0016491">
    <property type="term" value="F:oxidoreductase activity"/>
    <property type="evidence" value="ECO:0007669"/>
    <property type="project" value="InterPro"/>
</dbReference>
<dbReference type="PROSITE" id="PS00498">
    <property type="entry name" value="TYROSINASE_2"/>
    <property type="match status" value="1"/>
</dbReference>
<evidence type="ECO:0000259" key="4">
    <source>
        <dbReference type="PROSITE" id="PS00498"/>
    </source>
</evidence>
<dbReference type="InterPro" id="IPR050316">
    <property type="entry name" value="Tyrosinase/Hemocyanin"/>
</dbReference>
<sequence>MHVTKLLSLAVLLLTGESLASQCKNPPQRKEWRQLSKSERADYLNAVTCLAHKPDVTGGLQNATNLYQSFEATHSEQTPSIHWVGHFALWHRYFTATYERYLREACGYKGAQPYWNWALDASATDNSSMAIFETEIFDSDYGFGGNGKPFLPATAAENPFNLTGRTGGGCVQDGPFREGKFFLNVGQPKGESDCLRRDWIPWIMNYFARQSIIDHVESQPDYTSFARALENIPSFTQPNIHGSGHFGVGGVLGTLGNSAHSPGDPLFYMHHCNLDRVLWNWQQKDLPLRLHQVGGPIVPLDYSGQNVTLDFEINIGKLAGNATLEQLLNTQGDVLCYDYFSPQLAAPQDGGIHGKPGCGCDDK</sequence>
<dbReference type="OrthoDB" id="6132182at2759"/>
<dbReference type="Gene3D" id="1.10.1280.10">
    <property type="entry name" value="Di-copper center containing domain from catechol oxidase"/>
    <property type="match status" value="1"/>
</dbReference>
<dbReference type="AlphaFoldDB" id="A0A9W9I0C8"/>
<evidence type="ECO:0000256" key="3">
    <source>
        <dbReference type="SAM" id="SignalP"/>
    </source>
</evidence>
<keyword evidence="2" id="KW-0186">Copper</keyword>
<evidence type="ECO:0000313" key="5">
    <source>
        <dbReference type="EMBL" id="KAJ5160782.1"/>
    </source>
</evidence>
<gene>
    <name evidence="5" type="ORF">N7482_007786</name>
</gene>
<feature type="chain" id="PRO_5040844739" description="Tyrosinase copper-binding domain-containing protein" evidence="3">
    <location>
        <begin position="21"/>
        <end position="363"/>
    </location>
</feature>
<dbReference type="InterPro" id="IPR008922">
    <property type="entry name" value="Di-copper_centre_dom_sf"/>
</dbReference>
<keyword evidence="1" id="KW-0479">Metal-binding</keyword>
<organism evidence="5 6">
    <name type="scientific">Penicillium canariense</name>
    <dbReference type="NCBI Taxonomy" id="189055"/>
    <lineage>
        <taxon>Eukaryota</taxon>
        <taxon>Fungi</taxon>
        <taxon>Dikarya</taxon>
        <taxon>Ascomycota</taxon>
        <taxon>Pezizomycotina</taxon>
        <taxon>Eurotiomycetes</taxon>
        <taxon>Eurotiomycetidae</taxon>
        <taxon>Eurotiales</taxon>
        <taxon>Aspergillaceae</taxon>
        <taxon>Penicillium</taxon>
    </lineage>
</organism>
<keyword evidence="6" id="KW-1185">Reference proteome</keyword>
<dbReference type="PRINTS" id="PR00092">
    <property type="entry name" value="TYROSINASE"/>
</dbReference>
<comment type="caution">
    <text evidence="5">The sequence shown here is derived from an EMBL/GenBank/DDBJ whole genome shotgun (WGS) entry which is preliminary data.</text>
</comment>
<dbReference type="RefSeq" id="XP_056542339.1">
    <property type="nucleotide sequence ID" value="XM_056689910.1"/>
</dbReference>
<name>A0A9W9I0C8_9EURO</name>
<dbReference type="SUPFAM" id="SSF48056">
    <property type="entry name" value="Di-copper centre-containing domain"/>
    <property type="match status" value="1"/>
</dbReference>
<keyword evidence="3" id="KW-0732">Signal</keyword>
<reference evidence="5" key="2">
    <citation type="journal article" date="2023" name="IMA Fungus">
        <title>Comparative genomic study of the Penicillium genus elucidates a diverse pangenome and 15 lateral gene transfer events.</title>
        <authorList>
            <person name="Petersen C."/>
            <person name="Sorensen T."/>
            <person name="Nielsen M.R."/>
            <person name="Sondergaard T.E."/>
            <person name="Sorensen J.L."/>
            <person name="Fitzpatrick D.A."/>
            <person name="Frisvad J.C."/>
            <person name="Nielsen K.L."/>
        </authorList>
    </citation>
    <scope>NUCLEOTIDE SEQUENCE</scope>
    <source>
        <strain evidence="5">IBT 26290</strain>
    </source>
</reference>
<proteinExistence type="predicted"/>
<dbReference type="PANTHER" id="PTHR11474">
    <property type="entry name" value="TYROSINASE FAMILY MEMBER"/>
    <property type="match status" value="1"/>
</dbReference>
<dbReference type="GeneID" id="81429086"/>
<dbReference type="InterPro" id="IPR002227">
    <property type="entry name" value="Tyrosinase_Cu-bd"/>
</dbReference>
<protein>
    <recommendedName>
        <fullName evidence="4">Tyrosinase copper-binding domain-containing protein</fullName>
    </recommendedName>
</protein>
<accession>A0A9W9I0C8</accession>